<evidence type="ECO:0000256" key="1">
    <source>
        <dbReference type="ARBA" id="ARBA00004167"/>
    </source>
</evidence>
<evidence type="ECO:0000256" key="2">
    <source>
        <dbReference type="ARBA" id="ARBA00022692"/>
    </source>
</evidence>
<dbReference type="InterPro" id="IPR011993">
    <property type="entry name" value="PH-like_dom_sf"/>
</dbReference>
<proteinExistence type="predicted"/>
<dbReference type="Proteomes" id="UP000694388">
    <property type="component" value="Unplaced"/>
</dbReference>
<dbReference type="InterPro" id="IPR031968">
    <property type="entry name" value="VASt"/>
</dbReference>
<feature type="region of interest" description="Disordered" evidence="5">
    <location>
        <begin position="118"/>
        <end position="165"/>
    </location>
</feature>
<feature type="region of interest" description="Disordered" evidence="5">
    <location>
        <begin position="534"/>
        <end position="559"/>
    </location>
</feature>
<sequence>MAEPAVSFEQAQTTLQQFRQVSSASGFHSTYEEDTLSITTPPSHGWSSPRNTPSCSPVLAKRSLAPSPTPPSSSTVADLQPHTVAICEGRPSTPTPSLSLPEAGVEGAVPSFLIMVEKGSDPGSEKSSTPPPAPLASPEGSGATLRLPGPSTVPRSSKGNKKSQSWYNHERQLILRVLSPTYKQRNEDFRKLFKQLPESERLIVDYSCALQRDILLQGRLYVSENWLCFYSNIFRWETLLCIRFKDITAMTKEKTARLIPNAVQVSTETDKHFFTSLGARDRTYMMMFRLWQNALLDKPLCPRELWQFVHQCYGNELGLTSEDEDYVPPEDDISNIGFSEDLVEDVELNDSSKAGSEGCLDHSPLLSHKSTISLTLASSGSSELPSSSCGLSRSGVGQLFFQPTLLFIVLVFLLSSVLPFSLLFLLIIAHRFNFHPFRLCRCYPIHVSGSDLLPSPLWACIPSFHHTLSLPLSSLVLSCSKLRLRHKASPHATVTKSPPSLSPPPQCDGLFNGLIDEVPRIDIGVGRSVSSPVSDDAPVLTTPSLDLNDNEDIPTELSDSSETSIEELMEVESFHEDLPGKVCINCVFGITAERLFQLLFRDPDFARATAESRKMTDLCIQPWKKESNESQKRELTYGLAAANPLAPKTANAIEIQNLHKNSREGECYVVDAEIYMQDIPYQDYFYTVNRYCILRVSKCKARLRVSSDIRYRKQPWGLVKTLIERNSWSGLVEYFHFLEMEIGRTEKMLCSTETEKVGSLRRRKRHHTLHRGPASATSPVSMPTDDDRICNLRTSTGSNTCRYLFDNHQGSLTLSAAPVSRLLLLLAIILLTLVSLNAVLFYKLWALEASTQTLQTWDMFRLGKQLPQTNSEWAQLVEQQQRLHASHLARWRDTLRTTLSQIDEMRESLSKLQQGVQILDSNTENVK</sequence>
<name>A0A8C4R9X5_EPTBU</name>
<evidence type="ECO:0000313" key="8">
    <source>
        <dbReference type="Ensembl" id="ENSEBUP00000027025.1"/>
    </source>
</evidence>
<feature type="transmembrane region" description="Helical" evidence="6">
    <location>
        <begin position="405"/>
        <end position="429"/>
    </location>
</feature>
<evidence type="ECO:0000256" key="6">
    <source>
        <dbReference type="SAM" id="Phobius"/>
    </source>
</evidence>
<dbReference type="FunFam" id="2.30.29.30:FF:000008">
    <property type="entry name" value="GRAM domain containing 1B"/>
    <property type="match status" value="1"/>
</dbReference>
<evidence type="ECO:0000256" key="4">
    <source>
        <dbReference type="ARBA" id="ARBA00023136"/>
    </source>
</evidence>
<dbReference type="AlphaFoldDB" id="A0A8C4R9X5"/>
<accession>A0A8C4R9X5</accession>
<protein>
    <submittedName>
        <fullName evidence="8">GRAM domain containing 1Bb</fullName>
    </submittedName>
</protein>
<dbReference type="InterPro" id="IPR004182">
    <property type="entry name" value="GRAM"/>
</dbReference>
<dbReference type="SMART" id="SM00568">
    <property type="entry name" value="GRAM"/>
    <property type="match status" value="1"/>
</dbReference>
<feature type="domain" description="VASt" evidence="7">
    <location>
        <begin position="579"/>
        <end position="750"/>
    </location>
</feature>
<keyword evidence="9" id="KW-1185">Reference proteome</keyword>
<evidence type="ECO:0000313" key="9">
    <source>
        <dbReference type="Proteomes" id="UP000694388"/>
    </source>
</evidence>
<keyword evidence="3 6" id="KW-1133">Transmembrane helix</keyword>
<dbReference type="Ensembl" id="ENSEBUT00000027601.1">
    <property type="protein sequence ID" value="ENSEBUP00000027025.1"/>
    <property type="gene ID" value="ENSEBUG00000016613.1"/>
</dbReference>
<dbReference type="Pfam" id="PF16016">
    <property type="entry name" value="VASt"/>
    <property type="match status" value="1"/>
</dbReference>
<dbReference type="GO" id="GO:0015485">
    <property type="term" value="F:cholesterol binding"/>
    <property type="evidence" value="ECO:0007669"/>
    <property type="project" value="TreeGrafter"/>
</dbReference>
<dbReference type="GO" id="GO:0120020">
    <property type="term" value="F:cholesterol transfer activity"/>
    <property type="evidence" value="ECO:0007669"/>
    <property type="project" value="TreeGrafter"/>
</dbReference>
<dbReference type="PANTHER" id="PTHR23319">
    <property type="entry name" value="GRAM DOMAIN CONTAINING 1B, ISOFORM E"/>
    <property type="match status" value="1"/>
</dbReference>
<evidence type="ECO:0000259" key="7">
    <source>
        <dbReference type="PROSITE" id="PS51778"/>
    </source>
</evidence>
<dbReference type="PROSITE" id="PS51778">
    <property type="entry name" value="VAST"/>
    <property type="match status" value="1"/>
</dbReference>
<dbReference type="InterPro" id="IPR051482">
    <property type="entry name" value="Cholesterol_transport"/>
</dbReference>
<feature type="region of interest" description="Disordered" evidence="5">
    <location>
        <begin position="761"/>
        <end position="782"/>
    </location>
</feature>
<dbReference type="Pfam" id="PF02893">
    <property type="entry name" value="GRAM"/>
    <property type="match status" value="1"/>
</dbReference>
<dbReference type="Gene3D" id="2.30.29.30">
    <property type="entry name" value="Pleckstrin-homology domain (PH domain)/Phosphotyrosine-binding domain (PTB)"/>
    <property type="match status" value="1"/>
</dbReference>
<comment type="subcellular location">
    <subcellularLocation>
        <location evidence="1">Membrane</location>
        <topology evidence="1">Single-pass membrane protein</topology>
    </subcellularLocation>
</comment>
<dbReference type="GeneTree" id="ENSGT00940000156649"/>
<keyword evidence="2 6" id="KW-0812">Transmembrane</keyword>
<dbReference type="PANTHER" id="PTHR23319:SF4">
    <property type="entry name" value="GRAM DOMAIN CONTAINING 1B, ISOFORM E"/>
    <property type="match status" value="1"/>
</dbReference>
<dbReference type="CDD" id="cd13220">
    <property type="entry name" value="PH-GRAM_GRAMDC"/>
    <property type="match status" value="1"/>
</dbReference>
<organism evidence="8 9">
    <name type="scientific">Eptatretus burgeri</name>
    <name type="common">Inshore hagfish</name>
    <dbReference type="NCBI Taxonomy" id="7764"/>
    <lineage>
        <taxon>Eukaryota</taxon>
        <taxon>Metazoa</taxon>
        <taxon>Chordata</taxon>
        <taxon>Craniata</taxon>
        <taxon>Vertebrata</taxon>
        <taxon>Cyclostomata</taxon>
        <taxon>Myxini</taxon>
        <taxon>Myxiniformes</taxon>
        <taxon>Myxinidae</taxon>
        <taxon>Eptatretinae</taxon>
        <taxon>Eptatretus</taxon>
    </lineage>
</organism>
<feature type="compositionally biased region" description="Polar residues" evidence="5">
    <location>
        <begin position="153"/>
        <end position="165"/>
    </location>
</feature>
<reference evidence="8" key="2">
    <citation type="submission" date="2025-09" db="UniProtKB">
        <authorList>
            <consortium name="Ensembl"/>
        </authorList>
    </citation>
    <scope>IDENTIFICATION</scope>
</reference>
<evidence type="ECO:0000256" key="5">
    <source>
        <dbReference type="SAM" id="MobiDB-lite"/>
    </source>
</evidence>
<feature type="compositionally biased region" description="Polar residues" evidence="5">
    <location>
        <begin position="36"/>
        <end position="55"/>
    </location>
</feature>
<feature type="transmembrane region" description="Helical" evidence="6">
    <location>
        <begin position="822"/>
        <end position="845"/>
    </location>
</feature>
<dbReference type="GO" id="GO:0005886">
    <property type="term" value="C:plasma membrane"/>
    <property type="evidence" value="ECO:0007669"/>
    <property type="project" value="TreeGrafter"/>
</dbReference>
<evidence type="ECO:0000256" key="3">
    <source>
        <dbReference type="ARBA" id="ARBA00022989"/>
    </source>
</evidence>
<feature type="compositionally biased region" description="Basic residues" evidence="5">
    <location>
        <begin position="761"/>
        <end position="770"/>
    </location>
</feature>
<keyword evidence="4 6" id="KW-0472">Membrane</keyword>
<reference evidence="8" key="1">
    <citation type="submission" date="2025-08" db="UniProtKB">
        <authorList>
            <consortium name="Ensembl"/>
        </authorList>
    </citation>
    <scope>IDENTIFICATION</scope>
</reference>
<dbReference type="GO" id="GO:0005789">
    <property type="term" value="C:endoplasmic reticulum membrane"/>
    <property type="evidence" value="ECO:0007669"/>
    <property type="project" value="TreeGrafter"/>
</dbReference>
<dbReference type="GO" id="GO:0140268">
    <property type="term" value="C:endoplasmic reticulum-plasma membrane contact site"/>
    <property type="evidence" value="ECO:0007669"/>
    <property type="project" value="TreeGrafter"/>
</dbReference>
<dbReference type="GO" id="GO:0032366">
    <property type="term" value="P:intracellular sterol transport"/>
    <property type="evidence" value="ECO:0007669"/>
    <property type="project" value="TreeGrafter"/>
</dbReference>
<feature type="region of interest" description="Disordered" evidence="5">
    <location>
        <begin position="21"/>
        <end position="79"/>
    </location>
</feature>